<gene>
    <name evidence="2" type="ORF">ITI46_15070</name>
</gene>
<evidence type="ECO:0000256" key="1">
    <source>
        <dbReference type="SAM" id="MobiDB-lite"/>
    </source>
</evidence>
<dbReference type="Pfam" id="PF14078">
    <property type="entry name" value="DUF4259"/>
    <property type="match status" value="1"/>
</dbReference>
<reference evidence="2 3" key="1">
    <citation type="submission" date="2020-11" db="EMBL/GenBank/DDBJ databases">
        <title>Streptomyces spirodelae sp. nov., isolated from duckweed.</title>
        <authorList>
            <person name="Saimee Y."/>
            <person name="Duangmal K."/>
        </authorList>
    </citation>
    <scope>NUCLEOTIDE SEQUENCE [LARGE SCALE GENOMIC DNA]</scope>
    <source>
        <strain evidence="2 3">S16-07</strain>
    </source>
</reference>
<dbReference type="Proteomes" id="UP001519064">
    <property type="component" value="Unassembled WGS sequence"/>
</dbReference>
<dbReference type="InterPro" id="IPR025355">
    <property type="entry name" value="DUF4259"/>
</dbReference>
<name>A0ABS3XC69_9ACTN</name>
<organism evidence="2 3">
    <name type="scientific">Streptomyces oryzae</name>
    <dbReference type="NCBI Taxonomy" id="1434886"/>
    <lineage>
        <taxon>Bacteria</taxon>
        <taxon>Bacillati</taxon>
        <taxon>Actinomycetota</taxon>
        <taxon>Actinomycetes</taxon>
        <taxon>Kitasatosporales</taxon>
        <taxon>Streptomycetaceae</taxon>
        <taxon>Streptomyces</taxon>
    </lineage>
</organism>
<feature type="region of interest" description="Disordered" evidence="1">
    <location>
        <begin position="102"/>
        <end position="121"/>
    </location>
</feature>
<proteinExistence type="predicted"/>
<accession>A0ABS3XC69</accession>
<evidence type="ECO:0000313" key="2">
    <source>
        <dbReference type="EMBL" id="MBO8192979.1"/>
    </source>
</evidence>
<evidence type="ECO:0000313" key="3">
    <source>
        <dbReference type="Proteomes" id="UP001519064"/>
    </source>
</evidence>
<keyword evidence="3" id="KW-1185">Reference proteome</keyword>
<comment type="caution">
    <text evidence="2">The sequence shown here is derived from an EMBL/GenBank/DDBJ whole genome shotgun (WGS) entry which is preliminary data.</text>
</comment>
<dbReference type="EMBL" id="JADKMA010000066">
    <property type="protein sequence ID" value="MBO8192979.1"/>
    <property type="molecule type" value="Genomic_DNA"/>
</dbReference>
<protein>
    <submittedName>
        <fullName evidence="2">DUF4259 domain-containing protein</fullName>
    </submittedName>
</protein>
<dbReference type="RefSeq" id="WP_209240047.1">
    <property type="nucleotide sequence ID" value="NZ_JADKMA010000066.1"/>
</dbReference>
<sequence length="141" mass="14850">MGSWDTGPFDNDAAGDFCAALDEASADAREDIVRNTLMRVAGTGDYLEADESQEAVAAAALIAAQCPGGTPVGGLDGPEEPLPDLTGLRSLAVQALDRVVSEPSELPELWEEGASDSTSWREGIDRLRSILAPRPAGQQRR</sequence>